<dbReference type="OrthoDB" id="4222821at2759"/>
<comment type="caution">
    <text evidence="2">The sequence shown here is derived from an EMBL/GenBank/DDBJ whole genome shotgun (WGS) entry which is preliminary data.</text>
</comment>
<evidence type="ECO:0000313" key="3">
    <source>
        <dbReference type="Proteomes" id="UP000297280"/>
    </source>
</evidence>
<sequence>MISENNSLCETPEDQVAGSIPIDKNEEENIIERFTKTDLDLVSLFSPIDQGAPTAIVEMLVQPINGVKSPKTRFHDLLNSTRES</sequence>
<organism evidence="2 3">
    <name type="scientific">Botrytis porri</name>
    <dbReference type="NCBI Taxonomy" id="87229"/>
    <lineage>
        <taxon>Eukaryota</taxon>
        <taxon>Fungi</taxon>
        <taxon>Dikarya</taxon>
        <taxon>Ascomycota</taxon>
        <taxon>Pezizomycotina</taxon>
        <taxon>Leotiomycetes</taxon>
        <taxon>Helotiales</taxon>
        <taxon>Sclerotiniaceae</taxon>
        <taxon>Botrytis</taxon>
    </lineage>
</organism>
<name>A0A4Z1KQU9_9HELO</name>
<reference evidence="2 3" key="1">
    <citation type="submission" date="2017-12" db="EMBL/GenBank/DDBJ databases">
        <title>Comparative genomics of Botrytis spp.</title>
        <authorList>
            <person name="Valero-Jimenez C.A."/>
            <person name="Tapia P."/>
            <person name="Veloso J."/>
            <person name="Silva-Moreno E."/>
            <person name="Staats M."/>
            <person name="Valdes J.H."/>
            <person name="Van Kan J.A.L."/>
        </authorList>
    </citation>
    <scope>NUCLEOTIDE SEQUENCE [LARGE SCALE GENOMIC DNA]</scope>
    <source>
        <strain evidence="2 3">MUCL3349</strain>
    </source>
</reference>
<evidence type="ECO:0000256" key="1">
    <source>
        <dbReference type="SAM" id="MobiDB-lite"/>
    </source>
</evidence>
<proteinExistence type="predicted"/>
<protein>
    <submittedName>
        <fullName evidence="2">Uncharacterized protein</fullName>
    </submittedName>
</protein>
<dbReference type="AlphaFoldDB" id="A0A4Z1KQU9"/>
<dbReference type="EMBL" id="PQXO01000245">
    <property type="protein sequence ID" value="TGO87172.1"/>
    <property type="molecule type" value="Genomic_DNA"/>
</dbReference>
<gene>
    <name evidence="2" type="ORF">BPOR_0245g00100</name>
</gene>
<feature type="region of interest" description="Disordered" evidence="1">
    <location>
        <begin position="1"/>
        <end position="20"/>
    </location>
</feature>
<dbReference type="Proteomes" id="UP000297280">
    <property type="component" value="Unassembled WGS sequence"/>
</dbReference>
<accession>A0A4Z1KQU9</accession>
<evidence type="ECO:0000313" key="2">
    <source>
        <dbReference type="EMBL" id="TGO87172.1"/>
    </source>
</evidence>
<keyword evidence="3" id="KW-1185">Reference proteome</keyword>